<keyword evidence="5" id="KW-0472">Membrane</keyword>
<dbReference type="EMBL" id="JAAOAR010000102">
    <property type="protein sequence ID" value="KAF5600435.1"/>
    <property type="molecule type" value="Genomic_DNA"/>
</dbReference>
<gene>
    <name evidence="6" type="ORF">FPANT_2391</name>
</gene>
<dbReference type="Pfam" id="PF10503">
    <property type="entry name" value="Esterase_PHB"/>
    <property type="match status" value="1"/>
</dbReference>
<evidence type="ECO:0000313" key="6">
    <source>
        <dbReference type="EMBL" id="KAF5600435.1"/>
    </source>
</evidence>
<accession>A0A8H5PP19</accession>
<proteinExistence type="inferred from homology"/>
<protein>
    <recommendedName>
        <fullName evidence="4">Carboxylic ester hydrolase</fullName>
        <ecNumber evidence="4">3.1.1.-</ecNumber>
    </recommendedName>
</protein>
<evidence type="ECO:0000256" key="1">
    <source>
        <dbReference type="ARBA" id="ARBA00022487"/>
    </source>
</evidence>
<dbReference type="SUPFAM" id="SSF53474">
    <property type="entry name" value="alpha/beta-Hydrolases"/>
    <property type="match status" value="2"/>
</dbReference>
<keyword evidence="3 4" id="KW-0378">Hydrolase</keyword>
<comment type="caution">
    <text evidence="6">The sequence shown here is derived from an EMBL/GenBank/DDBJ whole genome shotgun (WGS) entry which is preliminary data.</text>
</comment>
<dbReference type="PANTHER" id="PTHR43037:SF5">
    <property type="entry name" value="FERULOYL ESTERASE"/>
    <property type="match status" value="1"/>
</dbReference>
<keyword evidence="1 4" id="KW-0719">Serine esterase</keyword>
<keyword evidence="5" id="KW-1133">Transmembrane helix</keyword>
<dbReference type="GO" id="GO:0045493">
    <property type="term" value="P:xylan catabolic process"/>
    <property type="evidence" value="ECO:0007669"/>
    <property type="project" value="UniProtKB-UniRule"/>
</dbReference>
<organism evidence="6 7">
    <name type="scientific">Fusarium pseudoanthophilum</name>
    <dbReference type="NCBI Taxonomy" id="48495"/>
    <lineage>
        <taxon>Eukaryota</taxon>
        <taxon>Fungi</taxon>
        <taxon>Dikarya</taxon>
        <taxon>Ascomycota</taxon>
        <taxon>Pezizomycotina</taxon>
        <taxon>Sordariomycetes</taxon>
        <taxon>Hypocreomycetidae</taxon>
        <taxon>Hypocreales</taxon>
        <taxon>Nectriaceae</taxon>
        <taxon>Fusarium</taxon>
        <taxon>Fusarium fujikuroi species complex</taxon>
    </lineage>
</organism>
<comment type="similarity">
    <text evidence="4">Belongs to the carbohydrate esterase 1 (CE1) family.</text>
</comment>
<dbReference type="AlphaFoldDB" id="A0A8H5PP19"/>
<evidence type="ECO:0000256" key="5">
    <source>
        <dbReference type="SAM" id="Phobius"/>
    </source>
</evidence>
<keyword evidence="4" id="KW-0624">Polysaccharide degradation</keyword>
<evidence type="ECO:0000256" key="2">
    <source>
        <dbReference type="ARBA" id="ARBA00022729"/>
    </source>
</evidence>
<dbReference type="GO" id="GO:0052689">
    <property type="term" value="F:carboxylic ester hydrolase activity"/>
    <property type="evidence" value="ECO:0007669"/>
    <property type="project" value="UniProtKB-KW"/>
</dbReference>
<dbReference type="Proteomes" id="UP000544095">
    <property type="component" value="Unassembled WGS sequence"/>
</dbReference>
<dbReference type="InterPro" id="IPR029058">
    <property type="entry name" value="AB_hydrolase_fold"/>
</dbReference>
<keyword evidence="7" id="KW-1185">Reference proteome</keyword>
<keyword evidence="2" id="KW-0732">Signal</keyword>
<evidence type="ECO:0000256" key="3">
    <source>
        <dbReference type="ARBA" id="ARBA00022801"/>
    </source>
</evidence>
<keyword evidence="5" id="KW-0812">Transmembrane</keyword>
<feature type="non-terminal residue" evidence="6">
    <location>
        <position position="1"/>
    </location>
</feature>
<dbReference type="InterPro" id="IPR050955">
    <property type="entry name" value="Plant_Biomass_Hydrol_Est"/>
</dbReference>
<sequence>MCRIRTEDQAVWSSFRNEIRSLVETFAGGGYTSVRSIGAWSGDEIDPWASTSFWGGRVYILADTPSHRVLFPHTSWHIILSTQFIMQLTSIISFWALALFSLVLAAEPVPRGQLTQVNSYGNNPTGTKMSLYVPKNLKANPAVVVALHYCGGTSQAYYQGTKWASNAEKYGFIVIYPQTPYSGGCWDVSSKMTLTHEGGGCSTSIANMAKYVLKQYNGDAKKVFVTGESSGAMMTNVMLATYPDVFAAGSAYAGVPAGCFVSQANQAAAWNSTCSQGKSIYTQTQWANVVKNMYPGYNGARPKFQIYHGTADPTLNVQNYYEEIKQWTGIFGYSSTPKSTTPNTPASPYTRQVFGDKFQAFLGQGIGHGNPHFDDNDLKWFGFI</sequence>
<evidence type="ECO:0000256" key="4">
    <source>
        <dbReference type="RuleBase" id="RU367147"/>
    </source>
</evidence>
<dbReference type="GO" id="GO:0005576">
    <property type="term" value="C:extracellular region"/>
    <property type="evidence" value="ECO:0007669"/>
    <property type="project" value="UniProtKB-SubCell"/>
</dbReference>
<dbReference type="NCBIfam" id="TIGR01840">
    <property type="entry name" value="esterase_phb"/>
    <property type="match status" value="1"/>
</dbReference>
<dbReference type="PANTHER" id="PTHR43037">
    <property type="entry name" value="UNNAMED PRODUCT-RELATED"/>
    <property type="match status" value="1"/>
</dbReference>
<comment type="subcellular location">
    <subcellularLocation>
        <location evidence="4">Secreted</location>
    </subcellularLocation>
</comment>
<feature type="transmembrane region" description="Helical" evidence="5">
    <location>
        <begin position="84"/>
        <end position="106"/>
    </location>
</feature>
<dbReference type="InterPro" id="IPR010126">
    <property type="entry name" value="Esterase_phb"/>
</dbReference>
<reference evidence="6 7" key="1">
    <citation type="submission" date="2020-05" db="EMBL/GenBank/DDBJ databases">
        <title>Identification and distribution of gene clusters putatively required for synthesis of sphingolipid metabolism inhibitors in phylogenetically diverse species of the filamentous fungus Fusarium.</title>
        <authorList>
            <person name="Kim H.-S."/>
            <person name="Busman M."/>
            <person name="Brown D.W."/>
            <person name="Divon H."/>
            <person name="Uhlig S."/>
            <person name="Proctor R.H."/>
        </authorList>
    </citation>
    <scope>NUCLEOTIDE SEQUENCE [LARGE SCALE GENOMIC DNA]</scope>
    <source>
        <strain evidence="6 7">NRRL 25211</strain>
    </source>
</reference>
<dbReference type="Gene3D" id="3.40.50.1820">
    <property type="entry name" value="alpha/beta hydrolase"/>
    <property type="match status" value="1"/>
</dbReference>
<comment type="function">
    <text evidence="4">Esterase involved in the hydrolysis of xylan, a major structural heterogeneous polysaccharide found in plant biomass representing the second most abundant polysaccharide in the biosphere, after cellulose.</text>
</comment>
<evidence type="ECO:0000313" key="7">
    <source>
        <dbReference type="Proteomes" id="UP000544095"/>
    </source>
</evidence>
<name>A0A8H5PP19_9HYPO</name>
<keyword evidence="4" id="KW-0964">Secreted</keyword>
<dbReference type="EC" id="3.1.1.-" evidence="4"/>
<keyword evidence="4" id="KW-0119">Carbohydrate metabolism</keyword>